<gene>
    <name evidence="1" type="ORF">g.4977</name>
</gene>
<name>A0A1B6CZL7_9HEMI</name>
<reference evidence="1" key="1">
    <citation type="submission" date="2015-12" db="EMBL/GenBank/DDBJ databases">
        <title>De novo transcriptome assembly of four potential Pierce s Disease insect vectors from Arizona vineyards.</title>
        <authorList>
            <person name="Tassone E.E."/>
        </authorList>
    </citation>
    <scope>NUCLEOTIDE SEQUENCE</scope>
</reference>
<proteinExistence type="predicted"/>
<dbReference type="EMBL" id="GEDC01018545">
    <property type="protein sequence ID" value="JAS18753.1"/>
    <property type="molecule type" value="Transcribed_RNA"/>
</dbReference>
<evidence type="ECO:0000313" key="1">
    <source>
        <dbReference type="EMBL" id="JAS18753.1"/>
    </source>
</evidence>
<organism evidence="1">
    <name type="scientific">Clastoptera arizonana</name>
    <name type="common">Arizona spittle bug</name>
    <dbReference type="NCBI Taxonomy" id="38151"/>
    <lineage>
        <taxon>Eukaryota</taxon>
        <taxon>Metazoa</taxon>
        <taxon>Ecdysozoa</taxon>
        <taxon>Arthropoda</taxon>
        <taxon>Hexapoda</taxon>
        <taxon>Insecta</taxon>
        <taxon>Pterygota</taxon>
        <taxon>Neoptera</taxon>
        <taxon>Paraneoptera</taxon>
        <taxon>Hemiptera</taxon>
        <taxon>Auchenorrhyncha</taxon>
        <taxon>Cercopoidea</taxon>
        <taxon>Clastopteridae</taxon>
        <taxon>Clastoptera</taxon>
    </lineage>
</organism>
<protein>
    <submittedName>
        <fullName evidence="1">Uncharacterized protein</fullName>
    </submittedName>
</protein>
<accession>A0A1B6CZL7</accession>
<dbReference type="AlphaFoldDB" id="A0A1B6CZL7"/>
<sequence>MGIWSEIKKLCCWCRPQGMSFESEIDLVMKIMKEEERELILKWKSSQFATSNAISEEGEGRKNLPSNTVNIKRSFSKKTVNSQTELFQLKKCVSLNDLVLEKENSATKLIKYTVWHDLRNIEKECVSNILIKT</sequence>